<name>M3CDL6_SPHMS</name>
<dbReference type="OMA" id="PFLVCEG"/>
<gene>
    <name evidence="2" type="ORF">SEPMUDRAFT_68428</name>
</gene>
<accession>M3CDL6</accession>
<dbReference type="Proteomes" id="UP000016931">
    <property type="component" value="Unassembled WGS sequence"/>
</dbReference>
<keyword evidence="3" id="KW-1185">Reference proteome</keyword>
<dbReference type="RefSeq" id="XP_016759247.1">
    <property type="nucleotide sequence ID" value="XM_016909820.1"/>
</dbReference>
<dbReference type="CDD" id="cd02440">
    <property type="entry name" value="AdoMet_MTases"/>
    <property type="match status" value="1"/>
</dbReference>
<keyword evidence="2" id="KW-0489">Methyltransferase</keyword>
<organism evidence="2 3">
    <name type="scientific">Sphaerulina musiva (strain SO2202)</name>
    <name type="common">Poplar stem canker fungus</name>
    <name type="synonym">Septoria musiva</name>
    <dbReference type="NCBI Taxonomy" id="692275"/>
    <lineage>
        <taxon>Eukaryota</taxon>
        <taxon>Fungi</taxon>
        <taxon>Dikarya</taxon>
        <taxon>Ascomycota</taxon>
        <taxon>Pezizomycotina</taxon>
        <taxon>Dothideomycetes</taxon>
        <taxon>Dothideomycetidae</taxon>
        <taxon>Mycosphaerellales</taxon>
        <taxon>Mycosphaerellaceae</taxon>
        <taxon>Sphaerulina</taxon>
    </lineage>
</organism>
<evidence type="ECO:0000313" key="3">
    <source>
        <dbReference type="Proteomes" id="UP000016931"/>
    </source>
</evidence>
<dbReference type="eggNOG" id="KOG1270">
    <property type="taxonomic scope" value="Eukaryota"/>
</dbReference>
<reference evidence="2 3" key="1">
    <citation type="journal article" date="2012" name="PLoS Pathog.">
        <title>Diverse lifestyles and strategies of plant pathogenesis encoded in the genomes of eighteen Dothideomycetes fungi.</title>
        <authorList>
            <person name="Ohm R.A."/>
            <person name="Feau N."/>
            <person name="Henrissat B."/>
            <person name="Schoch C.L."/>
            <person name="Horwitz B.A."/>
            <person name="Barry K.W."/>
            <person name="Condon B.J."/>
            <person name="Copeland A.C."/>
            <person name="Dhillon B."/>
            <person name="Glaser F."/>
            <person name="Hesse C.N."/>
            <person name="Kosti I."/>
            <person name="LaButti K."/>
            <person name="Lindquist E.A."/>
            <person name="Lucas S."/>
            <person name="Salamov A.A."/>
            <person name="Bradshaw R.E."/>
            <person name="Ciuffetti L."/>
            <person name="Hamelin R.C."/>
            <person name="Kema G.H.J."/>
            <person name="Lawrence C."/>
            <person name="Scott J.A."/>
            <person name="Spatafora J.W."/>
            <person name="Turgeon B.G."/>
            <person name="de Wit P.J.G.M."/>
            <person name="Zhong S."/>
            <person name="Goodwin S.B."/>
            <person name="Grigoriev I.V."/>
        </authorList>
    </citation>
    <scope>NUCLEOTIDE SEQUENCE [LARGE SCALE GENOMIC DNA]</scope>
    <source>
        <strain evidence="2 3">SO2202</strain>
    </source>
</reference>
<evidence type="ECO:0000256" key="1">
    <source>
        <dbReference type="ARBA" id="ARBA00022679"/>
    </source>
</evidence>
<dbReference type="STRING" id="692275.M3CDL6"/>
<dbReference type="InterPro" id="IPR029063">
    <property type="entry name" value="SAM-dependent_MTases_sf"/>
</dbReference>
<dbReference type="PANTHER" id="PTHR43861:SF3">
    <property type="entry name" value="PUTATIVE (AFU_ORTHOLOGUE AFUA_2G14390)-RELATED"/>
    <property type="match status" value="1"/>
</dbReference>
<dbReference type="GeneID" id="27906957"/>
<dbReference type="AlphaFoldDB" id="M3CDL6"/>
<dbReference type="GO" id="GO:0008168">
    <property type="term" value="F:methyltransferase activity"/>
    <property type="evidence" value="ECO:0007669"/>
    <property type="project" value="UniProtKB-KW"/>
</dbReference>
<protein>
    <submittedName>
        <fullName evidence="2">Methyltransferase</fullName>
    </submittedName>
</protein>
<dbReference type="HOGENOM" id="CLU_037990_1_2_1"/>
<dbReference type="Pfam" id="PF13489">
    <property type="entry name" value="Methyltransf_23"/>
    <property type="match status" value="1"/>
</dbReference>
<sequence>MASAVANIHAASNSRFNAEALAWDSRPFVHEASLAASQAITSRLQTLNLPKDGAQVLEIGCGTGILSLLLSTHPNVARIVAVDAAEGMIDVLKTKLKDNNISNSKILPLALMLEDPEDSSLPSDCRGGGGKQKFDLITSHLVLHHIPDLRSVLQTMFECLAPGGCIMLTDFEDFGPEAKRFHPASKMDGVARHGINAIDMTELLQVIGFQDVLVEAAWTMDKTVEKFEGEYGDTGKAEGGMGENMKFPFVLCYGIKQ</sequence>
<keyword evidence="1 2" id="KW-0808">Transferase</keyword>
<evidence type="ECO:0000313" key="2">
    <source>
        <dbReference type="EMBL" id="EMF11126.1"/>
    </source>
</evidence>
<dbReference type="GO" id="GO:0032259">
    <property type="term" value="P:methylation"/>
    <property type="evidence" value="ECO:0007669"/>
    <property type="project" value="UniProtKB-KW"/>
</dbReference>
<dbReference type="SUPFAM" id="SSF53335">
    <property type="entry name" value="S-adenosyl-L-methionine-dependent methyltransferases"/>
    <property type="match status" value="1"/>
</dbReference>
<dbReference type="PANTHER" id="PTHR43861">
    <property type="entry name" value="TRANS-ACONITATE 2-METHYLTRANSFERASE-RELATED"/>
    <property type="match status" value="1"/>
</dbReference>
<dbReference type="Gene3D" id="3.40.50.150">
    <property type="entry name" value="Vaccinia Virus protein VP39"/>
    <property type="match status" value="1"/>
</dbReference>
<dbReference type="OrthoDB" id="66144at2759"/>
<dbReference type="EMBL" id="KB456266">
    <property type="protein sequence ID" value="EMF11126.1"/>
    <property type="molecule type" value="Genomic_DNA"/>
</dbReference>
<proteinExistence type="predicted"/>